<feature type="compositionally biased region" description="Basic and acidic residues" evidence="3">
    <location>
        <begin position="410"/>
        <end position="426"/>
    </location>
</feature>
<reference evidence="6" key="4">
    <citation type="journal article" date="2016" name="Gigascience">
        <title>De novo construction of an expanded transcriptome assembly for the western tarnished plant bug, Lygus hesperus.</title>
        <authorList>
            <person name="Tassone E.E."/>
            <person name="Geib S.M."/>
            <person name="Hall B."/>
            <person name="Fabrick J.A."/>
            <person name="Brent C.S."/>
            <person name="Hull J.J."/>
        </authorList>
    </citation>
    <scope>NUCLEOTIDE SEQUENCE</scope>
</reference>
<name>A0A0A9XMK6_LYGHE</name>
<dbReference type="PANTHER" id="PTHR21531:SF0">
    <property type="entry name" value="PROTEIN LTV1 HOMOLOG"/>
    <property type="match status" value="1"/>
</dbReference>
<dbReference type="GO" id="GO:0005634">
    <property type="term" value="C:nucleus"/>
    <property type="evidence" value="ECO:0007669"/>
    <property type="project" value="TreeGrafter"/>
</dbReference>
<dbReference type="GO" id="GO:0030688">
    <property type="term" value="C:preribosome, small subunit precursor"/>
    <property type="evidence" value="ECO:0007669"/>
    <property type="project" value="TreeGrafter"/>
</dbReference>
<dbReference type="GO" id="GO:0042274">
    <property type="term" value="P:ribosomal small subunit biogenesis"/>
    <property type="evidence" value="ECO:0007669"/>
    <property type="project" value="InterPro"/>
</dbReference>
<evidence type="ECO:0000256" key="3">
    <source>
        <dbReference type="SAM" id="MobiDB-lite"/>
    </source>
</evidence>
<feature type="compositionally biased region" description="Acidic residues" evidence="3">
    <location>
        <begin position="168"/>
        <end position="194"/>
    </location>
</feature>
<dbReference type="PANTHER" id="PTHR21531">
    <property type="entry name" value="LOW-TEMPERATURE VIABILITY PROTEIN LTV1-RELATED"/>
    <property type="match status" value="1"/>
</dbReference>
<evidence type="ECO:0000313" key="4">
    <source>
        <dbReference type="EMBL" id="JAG20033.1"/>
    </source>
</evidence>
<proteinExistence type="inferred from homology"/>
<feature type="region of interest" description="Disordered" evidence="3">
    <location>
        <begin position="410"/>
        <end position="440"/>
    </location>
</feature>
<organism evidence="4">
    <name type="scientific">Lygus hesperus</name>
    <name type="common">Western plant bug</name>
    <dbReference type="NCBI Taxonomy" id="30085"/>
    <lineage>
        <taxon>Eukaryota</taxon>
        <taxon>Metazoa</taxon>
        <taxon>Ecdysozoa</taxon>
        <taxon>Arthropoda</taxon>
        <taxon>Hexapoda</taxon>
        <taxon>Insecta</taxon>
        <taxon>Pterygota</taxon>
        <taxon>Neoptera</taxon>
        <taxon>Paraneoptera</taxon>
        <taxon>Hemiptera</taxon>
        <taxon>Heteroptera</taxon>
        <taxon>Panheteroptera</taxon>
        <taxon>Cimicomorpha</taxon>
        <taxon>Miridae</taxon>
        <taxon>Mirini</taxon>
        <taxon>Lygus</taxon>
    </lineage>
</organism>
<gene>
    <name evidence="6" type="primary">CG7686</name>
    <name evidence="4" type="ORF">CM83_68701</name>
    <name evidence="6" type="ORF">g.74876</name>
</gene>
<accession>A0A0A9XMK6</accession>
<reference evidence="4" key="1">
    <citation type="journal article" date="2014" name="PLoS ONE">
        <title>Transcriptome-Based Identification of ABC Transporters in the Western Tarnished Plant Bug Lygus hesperus.</title>
        <authorList>
            <person name="Hull J.J."/>
            <person name="Chaney K."/>
            <person name="Geib S.M."/>
            <person name="Fabrick J.A."/>
            <person name="Brent C.S."/>
            <person name="Walsh D."/>
            <person name="Lavine L.C."/>
        </authorList>
    </citation>
    <scope>NUCLEOTIDE SEQUENCE</scope>
</reference>
<feature type="region of interest" description="Disordered" evidence="3">
    <location>
        <begin position="163"/>
        <end position="194"/>
    </location>
</feature>
<dbReference type="GO" id="GO:0005829">
    <property type="term" value="C:cytosol"/>
    <property type="evidence" value="ECO:0007669"/>
    <property type="project" value="TreeGrafter"/>
</dbReference>
<reference evidence="4" key="2">
    <citation type="submission" date="2014-07" db="EMBL/GenBank/DDBJ databases">
        <authorList>
            <person name="Hull J."/>
        </authorList>
    </citation>
    <scope>NUCLEOTIDE SEQUENCE</scope>
</reference>
<dbReference type="AlphaFoldDB" id="A0A0A9XMK6"/>
<dbReference type="EMBL" id="GBRD01004118">
    <property type="protein sequence ID" value="JAG61703.1"/>
    <property type="molecule type" value="Transcribed_RNA"/>
</dbReference>
<evidence type="ECO:0000313" key="5">
    <source>
        <dbReference type="EMBL" id="JAG61703.1"/>
    </source>
</evidence>
<reference evidence="5" key="3">
    <citation type="submission" date="2014-09" db="EMBL/GenBank/DDBJ databases">
        <authorList>
            <person name="Magalhaes I.L.F."/>
            <person name="Oliveira U."/>
            <person name="Santos F.R."/>
            <person name="Vidigal T.H.D.A."/>
            <person name="Brescovit A.D."/>
            <person name="Santos A.J."/>
        </authorList>
    </citation>
    <scope>NUCLEOTIDE SEQUENCE</scope>
</reference>
<evidence type="ECO:0000256" key="1">
    <source>
        <dbReference type="ARBA" id="ARBA00009078"/>
    </source>
</evidence>
<sequence>MARKKRKFIDKKNAVTFRLVHRSQKDPLTADENAPKRVLQPIDKAREDEKEKYGIFYDDDYDYMQHLKETTSGTDLVRVDDVKQPRVELAKVVSKGDKTVLLPSSVFPSEVESKVGLLNKAAPRSGLQLDLDPDIVAAMDEDFDYDDPDNQLDDDFIIQANGGLLQIDEGDSDMDGEYEDYDEEDDDDDSVDSDERMDELMDLEETKSRFTEYSMTSSVIRRNEQLSLLDDKFEKMFAEYDDNEVGALDCEEIEGELDTESEFLKRMTEEFEKAQIVEKWDLKRTTVPDESETSDDSDCSLIEVKPKEEWDCESILSTYSNIYNHPKLITNPGSNRIKVNARTGVPVSDNKLTKSTLSKLEGAEDGRSGPGSIASIVSALSVRPKGETPEERANRKKAYKEFKKERRMERKCNKEAFKEEKKKMEKVMQNTNKVKHHIPI</sequence>
<dbReference type="EMBL" id="GDHC01005716">
    <property type="protein sequence ID" value="JAQ12913.1"/>
    <property type="molecule type" value="Transcribed_RNA"/>
</dbReference>
<protein>
    <recommendedName>
        <fullName evidence="2">Protein LTV1 homolog</fullName>
    </recommendedName>
</protein>
<dbReference type="EMBL" id="GBHO01023571">
    <property type="protein sequence ID" value="JAG20033.1"/>
    <property type="molecule type" value="Transcribed_RNA"/>
</dbReference>
<dbReference type="InterPro" id="IPR007307">
    <property type="entry name" value="Ltv1"/>
</dbReference>
<dbReference type="Pfam" id="PF04180">
    <property type="entry name" value="LTV"/>
    <property type="match status" value="2"/>
</dbReference>
<dbReference type="GO" id="GO:0000056">
    <property type="term" value="P:ribosomal small subunit export from nucleus"/>
    <property type="evidence" value="ECO:0007669"/>
    <property type="project" value="TreeGrafter"/>
</dbReference>
<evidence type="ECO:0000256" key="2">
    <source>
        <dbReference type="ARBA" id="ARBA00021561"/>
    </source>
</evidence>
<comment type="similarity">
    <text evidence="1">Belongs to the LTV1 family.</text>
</comment>
<evidence type="ECO:0000313" key="6">
    <source>
        <dbReference type="EMBL" id="JAQ12913.1"/>
    </source>
</evidence>